<dbReference type="Pfam" id="PF00067">
    <property type="entry name" value="p450"/>
    <property type="match status" value="1"/>
</dbReference>
<sequence>MSTAPQFDVEMNRFWRDPYPVLKEMRNKAPICNVPQLGGTVFAGRDDIFVCEKNIEVFSSHQPEGLMNKLMGHNLMRKDGAAHAIERKAIFPTVSPRTVKEHWSKLFAEQTDVILEQLQPNGKADLCADYALPVSGEALKVITGLTNISFSDMDAWSQAMIDGIANYAGDADVEARCHRATTSIDAAIDDMVPVLKKAPDQSLLAVMLAAGLSMDSVKANIKLAISGGQNEPRDVIAGASWALLRHRDQLQAVLDGKVSWKQVFEEYCRWVSPIGMTPRRIGRDFTYKGIEFFENDKVFFMFSSANRDETHFENSGRFDLARDVSKSIAFGAGPHFCAGAWAARALVGEVALPKLFARMKNLRLLEDDQTEFGGWAFRGPLKVDVKWDV</sequence>
<dbReference type="Gene3D" id="1.10.630.10">
    <property type="entry name" value="Cytochrome P450"/>
    <property type="match status" value="1"/>
</dbReference>
<keyword evidence="2" id="KW-0560">Oxidoreductase</keyword>
<dbReference type="GO" id="GO:0016705">
    <property type="term" value="F:oxidoreductase activity, acting on paired donors, with incorporation or reduction of molecular oxygen"/>
    <property type="evidence" value="ECO:0007669"/>
    <property type="project" value="InterPro"/>
</dbReference>
<evidence type="ECO:0000313" key="2">
    <source>
        <dbReference type="EMBL" id="VAV95103.1"/>
    </source>
</evidence>
<dbReference type="PANTHER" id="PTHR46696:SF1">
    <property type="entry name" value="CYTOCHROME P450 YJIB-RELATED"/>
    <property type="match status" value="1"/>
</dbReference>
<dbReference type="PROSITE" id="PS00086">
    <property type="entry name" value="CYTOCHROME_P450"/>
    <property type="match status" value="1"/>
</dbReference>
<protein>
    <submittedName>
        <fullName evidence="2">Cytochrome P450 monooxygenase</fullName>
    </submittedName>
</protein>
<dbReference type="PANTHER" id="PTHR46696">
    <property type="entry name" value="P450, PUTATIVE (EUROFUNG)-RELATED"/>
    <property type="match status" value="1"/>
</dbReference>
<accession>A0A3B0SFQ1</accession>
<gene>
    <name evidence="2" type="ORF">MNBD_ALPHA08-2055</name>
</gene>
<dbReference type="InterPro" id="IPR001128">
    <property type="entry name" value="Cyt_P450"/>
</dbReference>
<dbReference type="InterPro" id="IPR002397">
    <property type="entry name" value="Cyt_P450_B"/>
</dbReference>
<dbReference type="GO" id="GO:0005506">
    <property type="term" value="F:iron ion binding"/>
    <property type="evidence" value="ECO:0007669"/>
    <property type="project" value="InterPro"/>
</dbReference>
<dbReference type="SUPFAM" id="SSF48264">
    <property type="entry name" value="Cytochrome P450"/>
    <property type="match status" value="1"/>
</dbReference>
<evidence type="ECO:0000256" key="1">
    <source>
        <dbReference type="ARBA" id="ARBA00010617"/>
    </source>
</evidence>
<dbReference type="GO" id="GO:0020037">
    <property type="term" value="F:heme binding"/>
    <property type="evidence" value="ECO:0007669"/>
    <property type="project" value="InterPro"/>
</dbReference>
<reference evidence="2" key="1">
    <citation type="submission" date="2018-06" db="EMBL/GenBank/DDBJ databases">
        <authorList>
            <person name="Zhirakovskaya E."/>
        </authorList>
    </citation>
    <scope>NUCLEOTIDE SEQUENCE</scope>
</reference>
<dbReference type="PRINTS" id="PR00359">
    <property type="entry name" value="BP450"/>
</dbReference>
<name>A0A3B0SFQ1_9ZZZZ</name>
<proteinExistence type="inferred from homology"/>
<dbReference type="InterPro" id="IPR017972">
    <property type="entry name" value="Cyt_P450_CS"/>
</dbReference>
<organism evidence="2">
    <name type="scientific">hydrothermal vent metagenome</name>
    <dbReference type="NCBI Taxonomy" id="652676"/>
    <lineage>
        <taxon>unclassified sequences</taxon>
        <taxon>metagenomes</taxon>
        <taxon>ecological metagenomes</taxon>
    </lineage>
</organism>
<dbReference type="EMBL" id="UOEC01000125">
    <property type="protein sequence ID" value="VAV95103.1"/>
    <property type="molecule type" value="Genomic_DNA"/>
</dbReference>
<comment type="similarity">
    <text evidence="1">Belongs to the cytochrome P450 family.</text>
</comment>
<keyword evidence="2" id="KW-0503">Monooxygenase</keyword>
<dbReference type="GO" id="GO:0004497">
    <property type="term" value="F:monooxygenase activity"/>
    <property type="evidence" value="ECO:0007669"/>
    <property type="project" value="UniProtKB-KW"/>
</dbReference>
<dbReference type="AlphaFoldDB" id="A0A3B0SFQ1"/>
<dbReference type="InterPro" id="IPR036396">
    <property type="entry name" value="Cyt_P450_sf"/>
</dbReference>